<comment type="caution">
    <text evidence="3">The sequence shown here is derived from an EMBL/GenBank/DDBJ whole genome shotgun (WGS) entry which is preliminary data.</text>
</comment>
<evidence type="ECO:0000313" key="4">
    <source>
        <dbReference type="Proteomes" id="UP000462212"/>
    </source>
</evidence>
<dbReference type="PRINTS" id="PR00081">
    <property type="entry name" value="GDHRDH"/>
</dbReference>
<dbReference type="AlphaFoldDB" id="A0A8H8RLB1"/>
<dbReference type="PANTHER" id="PTHR43544">
    <property type="entry name" value="SHORT-CHAIN DEHYDROGENASE/REDUCTASE"/>
    <property type="match status" value="1"/>
</dbReference>
<dbReference type="EMBL" id="QGMJ01000437">
    <property type="protein sequence ID" value="TVY36345.1"/>
    <property type="molecule type" value="Genomic_DNA"/>
</dbReference>
<dbReference type="InterPro" id="IPR002347">
    <property type="entry name" value="SDR_fam"/>
</dbReference>
<keyword evidence="4" id="KW-1185">Reference proteome</keyword>
<reference evidence="3 4" key="1">
    <citation type="submission" date="2018-05" db="EMBL/GenBank/DDBJ databases">
        <title>Genome sequencing and assembly of the regulated plant pathogen Lachnellula willkommii and related sister species for the development of diagnostic species identification markers.</title>
        <authorList>
            <person name="Giroux E."/>
            <person name="Bilodeau G."/>
        </authorList>
    </citation>
    <scope>NUCLEOTIDE SEQUENCE [LARGE SCALE GENOMIC DNA]</scope>
    <source>
        <strain evidence="3 4">CBS 197.66</strain>
    </source>
</reference>
<sequence>MAASKALVLITGANQGIGFSIAQQMASSGKFHVLLGSRSTSKADTAIQQLLGDKQYPVEAAAVSPVSIDVSDDTSVQDAAKVVKEKYGSLDILINNAGISTGAPGLSIRDNFRAVFETNVFGVAVVIDAFLPLLRASKYHDRRIVNVSSGQGRISMALARGTAANAQAGVHQYRSSKAAVNMLTALNSVLLADEGIAVVGAAPGYCRTGMNGGQGMKDAVDGAKAIIRAATEGDPKELSGTLVADEHTQFGW</sequence>
<evidence type="ECO:0000256" key="1">
    <source>
        <dbReference type="ARBA" id="ARBA00006484"/>
    </source>
</evidence>
<name>A0A8H8RLB1_9HELO</name>
<evidence type="ECO:0000313" key="3">
    <source>
        <dbReference type="EMBL" id="TVY36345.1"/>
    </source>
</evidence>
<dbReference type="OrthoDB" id="1933717at2759"/>
<dbReference type="PRINTS" id="PR00080">
    <property type="entry name" value="SDRFAMILY"/>
</dbReference>
<dbReference type="InterPro" id="IPR051468">
    <property type="entry name" value="Fungal_SecMetab_SDRs"/>
</dbReference>
<dbReference type="GO" id="GO:0016491">
    <property type="term" value="F:oxidoreductase activity"/>
    <property type="evidence" value="ECO:0007669"/>
    <property type="project" value="TreeGrafter"/>
</dbReference>
<comment type="similarity">
    <text evidence="1 2">Belongs to the short-chain dehydrogenases/reductases (SDR) family.</text>
</comment>
<evidence type="ECO:0000256" key="2">
    <source>
        <dbReference type="RuleBase" id="RU000363"/>
    </source>
</evidence>
<accession>A0A8H8RLB1</accession>
<dbReference type="PANTHER" id="PTHR43544:SF32">
    <property type="entry name" value="CHAIN DEHYDROGENASE, PUTATIVE (AFU_ORTHOLOGUE AFUA_5G01530)-RELATED"/>
    <property type="match status" value="1"/>
</dbReference>
<proteinExistence type="inferred from homology"/>
<dbReference type="SUPFAM" id="SSF51735">
    <property type="entry name" value="NAD(P)-binding Rossmann-fold domains"/>
    <property type="match status" value="1"/>
</dbReference>
<protein>
    <submittedName>
        <fullName evidence="3">Short-chain dehydrogenase/reductase</fullName>
    </submittedName>
</protein>
<dbReference type="Pfam" id="PF00106">
    <property type="entry name" value="adh_short"/>
    <property type="match status" value="1"/>
</dbReference>
<organism evidence="3 4">
    <name type="scientific">Lachnellula subtilissima</name>
    <dbReference type="NCBI Taxonomy" id="602034"/>
    <lineage>
        <taxon>Eukaryota</taxon>
        <taxon>Fungi</taxon>
        <taxon>Dikarya</taxon>
        <taxon>Ascomycota</taxon>
        <taxon>Pezizomycotina</taxon>
        <taxon>Leotiomycetes</taxon>
        <taxon>Helotiales</taxon>
        <taxon>Lachnaceae</taxon>
        <taxon>Lachnellula</taxon>
    </lineage>
</organism>
<dbReference type="GO" id="GO:0019748">
    <property type="term" value="P:secondary metabolic process"/>
    <property type="evidence" value="ECO:0007669"/>
    <property type="project" value="TreeGrafter"/>
</dbReference>
<dbReference type="GO" id="GO:0005737">
    <property type="term" value="C:cytoplasm"/>
    <property type="evidence" value="ECO:0007669"/>
    <property type="project" value="TreeGrafter"/>
</dbReference>
<dbReference type="Proteomes" id="UP000462212">
    <property type="component" value="Unassembled WGS sequence"/>
</dbReference>
<dbReference type="InterPro" id="IPR036291">
    <property type="entry name" value="NAD(P)-bd_dom_sf"/>
</dbReference>
<gene>
    <name evidence="3" type="primary">tropE_2</name>
    <name evidence="3" type="ORF">LSUB1_G006265</name>
</gene>
<dbReference type="Gene3D" id="3.40.50.720">
    <property type="entry name" value="NAD(P)-binding Rossmann-like Domain"/>
    <property type="match status" value="1"/>
</dbReference>